<name>A0ABS8SQR9_DATST</name>
<accession>A0ABS8SQR9</accession>
<dbReference type="EMBL" id="JACEIK010000679">
    <property type="protein sequence ID" value="MCD7460817.1"/>
    <property type="molecule type" value="Genomic_DNA"/>
</dbReference>
<reference evidence="1 2" key="1">
    <citation type="journal article" date="2021" name="BMC Genomics">
        <title>Datura genome reveals duplications of psychoactive alkaloid biosynthetic genes and high mutation rate following tissue culture.</title>
        <authorList>
            <person name="Rajewski A."/>
            <person name="Carter-House D."/>
            <person name="Stajich J."/>
            <person name="Litt A."/>
        </authorList>
    </citation>
    <scope>NUCLEOTIDE SEQUENCE [LARGE SCALE GENOMIC DNA]</scope>
    <source>
        <strain evidence="1">AR-01</strain>
    </source>
</reference>
<evidence type="ECO:0000313" key="1">
    <source>
        <dbReference type="EMBL" id="MCD7460817.1"/>
    </source>
</evidence>
<dbReference type="Proteomes" id="UP000823775">
    <property type="component" value="Unassembled WGS sequence"/>
</dbReference>
<feature type="non-terminal residue" evidence="1">
    <location>
        <position position="116"/>
    </location>
</feature>
<protein>
    <submittedName>
        <fullName evidence="1">Uncharacterized protein</fullName>
    </submittedName>
</protein>
<gene>
    <name evidence="1" type="ORF">HAX54_044496</name>
</gene>
<sequence>MSSKRKEVVVADPNVNRERKGIKGASSLASKVGPARRFGAKAAEPHGFTWFNTQKEAKYEPENWIDEGLLALEFPTIQYKICELGVGYIFNESERCNLTLAMNYENWDTSLTKSTK</sequence>
<comment type="caution">
    <text evidence="1">The sequence shown here is derived from an EMBL/GenBank/DDBJ whole genome shotgun (WGS) entry which is preliminary data.</text>
</comment>
<organism evidence="1 2">
    <name type="scientific">Datura stramonium</name>
    <name type="common">Jimsonweed</name>
    <name type="synonym">Common thornapple</name>
    <dbReference type="NCBI Taxonomy" id="4076"/>
    <lineage>
        <taxon>Eukaryota</taxon>
        <taxon>Viridiplantae</taxon>
        <taxon>Streptophyta</taxon>
        <taxon>Embryophyta</taxon>
        <taxon>Tracheophyta</taxon>
        <taxon>Spermatophyta</taxon>
        <taxon>Magnoliopsida</taxon>
        <taxon>eudicotyledons</taxon>
        <taxon>Gunneridae</taxon>
        <taxon>Pentapetalae</taxon>
        <taxon>asterids</taxon>
        <taxon>lamiids</taxon>
        <taxon>Solanales</taxon>
        <taxon>Solanaceae</taxon>
        <taxon>Solanoideae</taxon>
        <taxon>Datureae</taxon>
        <taxon>Datura</taxon>
    </lineage>
</organism>
<keyword evidence="2" id="KW-1185">Reference proteome</keyword>
<evidence type="ECO:0000313" key="2">
    <source>
        <dbReference type="Proteomes" id="UP000823775"/>
    </source>
</evidence>
<proteinExistence type="predicted"/>